<protein>
    <submittedName>
        <fullName evidence="1">Uncharacterized protein</fullName>
    </submittedName>
</protein>
<reference evidence="1 2" key="1">
    <citation type="submission" date="2015-03" db="EMBL/GenBank/DDBJ databases">
        <title>Genome assembly of Sandaracinus amylolyticus DSM 53668.</title>
        <authorList>
            <person name="Sharma G."/>
            <person name="Subramanian S."/>
        </authorList>
    </citation>
    <scope>NUCLEOTIDE SEQUENCE [LARGE SCALE GENOMIC DNA]</scope>
    <source>
        <strain evidence="1 2">DSM 53668</strain>
    </source>
</reference>
<evidence type="ECO:0000313" key="2">
    <source>
        <dbReference type="Proteomes" id="UP000034883"/>
    </source>
</evidence>
<name>A0A0F6YGQ6_9BACT</name>
<dbReference type="Proteomes" id="UP000034883">
    <property type="component" value="Chromosome"/>
</dbReference>
<keyword evidence="2" id="KW-1185">Reference proteome</keyword>
<dbReference type="AlphaFoldDB" id="A0A0F6YGQ6"/>
<sequence length="37" mass="4051">MFRGAEATTVVLATQRFVDVVSARAWKGARFLPVGLE</sequence>
<proteinExistence type="predicted"/>
<dbReference type="KEGG" id="samy:DB32_001096"/>
<dbReference type="EMBL" id="CP011125">
    <property type="protein sequence ID" value="AKF03947.1"/>
    <property type="molecule type" value="Genomic_DNA"/>
</dbReference>
<gene>
    <name evidence="1" type="ORF">DB32_001096</name>
</gene>
<accession>A0A0F6YGQ6</accession>
<evidence type="ECO:0000313" key="1">
    <source>
        <dbReference type="EMBL" id="AKF03947.1"/>
    </source>
</evidence>
<organism evidence="1 2">
    <name type="scientific">Sandaracinus amylolyticus</name>
    <dbReference type="NCBI Taxonomy" id="927083"/>
    <lineage>
        <taxon>Bacteria</taxon>
        <taxon>Pseudomonadati</taxon>
        <taxon>Myxococcota</taxon>
        <taxon>Polyangia</taxon>
        <taxon>Polyangiales</taxon>
        <taxon>Sandaracinaceae</taxon>
        <taxon>Sandaracinus</taxon>
    </lineage>
</organism>